<accession>A0A840NA51</accession>
<dbReference type="Proteomes" id="UP000580474">
    <property type="component" value="Unassembled WGS sequence"/>
</dbReference>
<name>A0A840NA51_9PSEU</name>
<dbReference type="PANTHER" id="PTHR43244:SF1">
    <property type="entry name" value="5,10-METHYLENETETRAHYDROMETHANOPTERIN REDUCTASE"/>
    <property type="match status" value="1"/>
</dbReference>
<dbReference type="AlphaFoldDB" id="A0A840NA51"/>
<dbReference type="Pfam" id="PF00296">
    <property type="entry name" value="Bac_luciferase"/>
    <property type="match status" value="1"/>
</dbReference>
<dbReference type="InterPro" id="IPR036661">
    <property type="entry name" value="Luciferase-like_sf"/>
</dbReference>
<dbReference type="SUPFAM" id="SSF51679">
    <property type="entry name" value="Bacterial luciferase-like"/>
    <property type="match status" value="1"/>
</dbReference>
<dbReference type="InterPro" id="IPR011251">
    <property type="entry name" value="Luciferase-like_dom"/>
</dbReference>
<dbReference type="EMBL" id="JACHIV010000001">
    <property type="protein sequence ID" value="MBB5068484.1"/>
    <property type="molecule type" value="Genomic_DNA"/>
</dbReference>
<dbReference type="RefSeq" id="WP_343071295.1">
    <property type="nucleotide sequence ID" value="NZ_JACHIV010000001.1"/>
</dbReference>
<dbReference type="CDD" id="cd01097">
    <property type="entry name" value="Tetrahydromethanopterin_reductase"/>
    <property type="match status" value="1"/>
</dbReference>
<evidence type="ECO:0000256" key="1">
    <source>
        <dbReference type="ARBA" id="ARBA00023002"/>
    </source>
</evidence>
<comment type="caution">
    <text evidence="3">The sequence shown here is derived from an EMBL/GenBank/DDBJ whole genome shotgun (WGS) entry which is preliminary data.</text>
</comment>
<feature type="domain" description="Luciferase-like" evidence="2">
    <location>
        <begin position="6"/>
        <end position="287"/>
    </location>
</feature>
<dbReference type="Gene3D" id="3.20.20.30">
    <property type="entry name" value="Luciferase-like domain"/>
    <property type="match status" value="1"/>
</dbReference>
<keyword evidence="1" id="KW-0560">Oxidoreductase</keyword>
<keyword evidence="4" id="KW-1185">Reference proteome</keyword>
<organism evidence="3 4">
    <name type="scientific">Saccharopolyspora gloriosae</name>
    <dbReference type="NCBI Taxonomy" id="455344"/>
    <lineage>
        <taxon>Bacteria</taxon>
        <taxon>Bacillati</taxon>
        <taxon>Actinomycetota</taxon>
        <taxon>Actinomycetes</taxon>
        <taxon>Pseudonocardiales</taxon>
        <taxon>Pseudonocardiaceae</taxon>
        <taxon>Saccharopolyspora</taxon>
    </lineage>
</organism>
<gene>
    <name evidence="3" type="ORF">BJ969_001572</name>
</gene>
<protein>
    <submittedName>
        <fullName evidence="3">F420-dependent oxidoreductase-like protein</fullName>
    </submittedName>
</protein>
<proteinExistence type="predicted"/>
<dbReference type="InterPro" id="IPR050564">
    <property type="entry name" value="F420-G6PD/mer"/>
</dbReference>
<evidence type="ECO:0000313" key="4">
    <source>
        <dbReference type="Proteomes" id="UP000580474"/>
    </source>
</evidence>
<evidence type="ECO:0000259" key="2">
    <source>
        <dbReference type="Pfam" id="PF00296"/>
    </source>
</evidence>
<dbReference type="InterPro" id="IPR019910">
    <property type="entry name" value="Lucif-like_OxRdtase_MSMEG_4879"/>
</dbReference>
<dbReference type="GO" id="GO:0016705">
    <property type="term" value="F:oxidoreductase activity, acting on paired donors, with incorporation or reduction of molecular oxygen"/>
    <property type="evidence" value="ECO:0007669"/>
    <property type="project" value="InterPro"/>
</dbReference>
<evidence type="ECO:0000313" key="3">
    <source>
        <dbReference type="EMBL" id="MBB5068484.1"/>
    </source>
</evidence>
<reference evidence="3 4" key="1">
    <citation type="submission" date="2020-08" db="EMBL/GenBank/DDBJ databases">
        <title>Sequencing the genomes of 1000 actinobacteria strains.</title>
        <authorList>
            <person name="Klenk H.-P."/>
        </authorList>
    </citation>
    <scope>NUCLEOTIDE SEQUENCE [LARGE SCALE GENOMIC DNA]</scope>
    <source>
        <strain evidence="3 4">DSM 45582</strain>
    </source>
</reference>
<dbReference type="NCBIfam" id="TIGR03564">
    <property type="entry name" value="F420_MSMEG_4879"/>
    <property type="match status" value="1"/>
</dbReference>
<sequence>MLVASMELGVSLSTFAAGADNVIDEAVRLAAEAAGAGADAVWFGQMFSYDAIAVSATVGREVPGLRVGPSIVPVYPRHPLLLASAATTAQAATGGRFRLGIGLGAKNMLEPAYGVPYPPPIRHLREYLSALRPLLDGRDDPFEGETLVSRPSLPTAVPGAETRITVIVAAMGPQALRVTGELADGTLPFLAGPKAIAEHIAPQINEAARRADRPAPQIVAAIPAVVTDDVAAARARAQRQMSFYDSVPSYRRAIEQSGANEAADLLLAGDEDTVAAGIRAYAEAGATAITLTQTDLTGDEDRRRTWRLLGALKDDAATW</sequence>
<dbReference type="PANTHER" id="PTHR43244">
    <property type="match status" value="1"/>
</dbReference>